<evidence type="ECO:0000313" key="10">
    <source>
        <dbReference type="Proteomes" id="UP001172155"/>
    </source>
</evidence>
<reference evidence="9" key="1">
    <citation type="submission" date="2023-06" db="EMBL/GenBank/DDBJ databases">
        <title>Genome-scale phylogeny and comparative genomics of the fungal order Sordariales.</title>
        <authorList>
            <consortium name="Lawrence Berkeley National Laboratory"/>
            <person name="Hensen N."/>
            <person name="Bonometti L."/>
            <person name="Westerberg I."/>
            <person name="Brannstrom I.O."/>
            <person name="Guillou S."/>
            <person name="Cros-Aarteil S."/>
            <person name="Calhoun S."/>
            <person name="Haridas S."/>
            <person name="Kuo A."/>
            <person name="Mondo S."/>
            <person name="Pangilinan J."/>
            <person name="Riley R."/>
            <person name="LaButti K."/>
            <person name="Andreopoulos B."/>
            <person name="Lipzen A."/>
            <person name="Chen C."/>
            <person name="Yanf M."/>
            <person name="Daum C."/>
            <person name="Ng V."/>
            <person name="Clum A."/>
            <person name="Steindorff A."/>
            <person name="Ohm R."/>
            <person name="Martin F."/>
            <person name="Silar P."/>
            <person name="Natvig D."/>
            <person name="Lalanne C."/>
            <person name="Gautier V."/>
            <person name="Ament-velasquez S.L."/>
            <person name="Kruys A."/>
            <person name="Hutchinson M.I."/>
            <person name="Powell A.J."/>
            <person name="Barry K."/>
            <person name="Miller A.N."/>
            <person name="Grigoriev I.V."/>
            <person name="Debuchy R."/>
            <person name="Gladieux P."/>
            <person name="Thoren M.H."/>
            <person name="Johannesson H."/>
        </authorList>
    </citation>
    <scope>NUCLEOTIDE SEQUENCE</scope>
    <source>
        <strain evidence="9">SMH3187-1</strain>
    </source>
</reference>
<evidence type="ECO:0000313" key="9">
    <source>
        <dbReference type="EMBL" id="KAK0752978.1"/>
    </source>
</evidence>
<feature type="transmembrane region" description="Helical" evidence="8">
    <location>
        <begin position="17"/>
        <end position="36"/>
    </location>
</feature>
<dbReference type="InterPro" id="IPR036396">
    <property type="entry name" value="Cyt_P450_sf"/>
</dbReference>
<dbReference type="Pfam" id="PF00067">
    <property type="entry name" value="p450"/>
    <property type="match status" value="1"/>
</dbReference>
<dbReference type="PRINTS" id="PR00465">
    <property type="entry name" value="EP450IV"/>
</dbReference>
<dbReference type="InterPro" id="IPR001128">
    <property type="entry name" value="Cyt_P450"/>
</dbReference>
<dbReference type="PANTHER" id="PTHR24304">
    <property type="entry name" value="CYTOCHROME P450 FAMILY 7"/>
    <property type="match status" value="1"/>
</dbReference>
<dbReference type="InterPro" id="IPR050529">
    <property type="entry name" value="CYP450_sterol_14alpha_dmase"/>
</dbReference>
<evidence type="ECO:0000256" key="3">
    <source>
        <dbReference type="ARBA" id="ARBA00022617"/>
    </source>
</evidence>
<evidence type="ECO:0000256" key="1">
    <source>
        <dbReference type="ARBA" id="ARBA00001971"/>
    </source>
</evidence>
<dbReference type="GO" id="GO:0016705">
    <property type="term" value="F:oxidoreductase activity, acting on paired donors, with incorporation or reduction of molecular oxygen"/>
    <property type="evidence" value="ECO:0007669"/>
    <property type="project" value="InterPro"/>
</dbReference>
<evidence type="ECO:0000256" key="4">
    <source>
        <dbReference type="ARBA" id="ARBA00022723"/>
    </source>
</evidence>
<dbReference type="PANTHER" id="PTHR24304:SF2">
    <property type="entry name" value="24-HYDROXYCHOLESTEROL 7-ALPHA-HYDROXYLASE"/>
    <property type="match status" value="1"/>
</dbReference>
<keyword evidence="6" id="KW-0560">Oxidoreductase</keyword>
<keyword evidence="4 7" id="KW-0479">Metal-binding</keyword>
<keyword evidence="6" id="KW-0503">Monooxygenase</keyword>
<dbReference type="GO" id="GO:0008395">
    <property type="term" value="F:steroid hydroxylase activity"/>
    <property type="evidence" value="ECO:0007669"/>
    <property type="project" value="TreeGrafter"/>
</dbReference>
<feature type="binding site" description="axial binding residue" evidence="7">
    <location>
        <position position="482"/>
    </location>
    <ligand>
        <name>heme</name>
        <dbReference type="ChEBI" id="CHEBI:30413"/>
    </ligand>
    <ligandPart>
        <name>Fe</name>
        <dbReference type="ChEBI" id="CHEBI:18248"/>
    </ligandPart>
</feature>
<evidence type="ECO:0000256" key="8">
    <source>
        <dbReference type="SAM" id="Phobius"/>
    </source>
</evidence>
<evidence type="ECO:0000256" key="7">
    <source>
        <dbReference type="PIRSR" id="PIRSR602403-1"/>
    </source>
</evidence>
<gene>
    <name evidence="9" type="ORF">B0T18DRAFT_395739</name>
</gene>
<dbReference type="EMBL" id="JAUKUD010000001">
    <property type="protein sequence ID" value="KAK0752978.1"/>
    <property type="molecule type" value="Genomic_DNA"/>
</dbReference>
<dbReference type="InterPro" id="IPR002403">
    <property type="entry name" value="Cyt_P450_E_grp-IV"/>
</dbReference>
<dbReference type="AlphaFoldDB" id="A0AA40F850"/>
<keyword evidence="8" id="KW-1133">Transmembrane helix</keyword>
<dbReference type="Proteomes" id="UP001172155">
    <property type="component" value="Unassembled WGS sequence"/>
</dbReference>
<evidence type="ECO:0000256" key="5">
    <source>
        <dbReference type="ARBA" id="ARBA00023004"/>
    </source>
</evidence>
<name>A0AA40F850_9PEZI</name>
<keyword evidence="8" id="KW-0472">Membrane</keyword>
<accession>A0AA40F850</accession>
<dbReference type="GO" id="GO:0005506">
    <property type="term" value="F:iron ion binding"/>
    <property type="evidence" value="ECO:0007669"/>
    <property type="project" value="InterPro"/>
</dbReference>
<dbReference type="CDD" id="cd11040">
    <property type="entry name" value="CYP7_CYP8-like"/>
    <property type="match status" value="1"/>
</dbReference>
<sequence>MDVLNGAVANVRRQIEFYPFTITVSLGVLLLLTLSLRPFQGNQQPPMLSETIPYVSNTLQYLTDMNTFLARAKKALAKRNIVGFRLGGKPFYFLTSPSNIQTFFRTSPAIGFETFILTAIANMMGATPNDIAKFANDKSGRQPSPAPGTAAKDARRYWFDMHTIMHKYLSTTHYSNALAKTYQRFFGRELDTYLSGQDHDGDGWTETRIIPLLKATMAKAAILSLQGEYIFEVVPDLLDRFWEYDEVLGTILYGPPKWLFPGVYAKAERFCGATARYHQAAAAKFDWNGPDMETDWEPVFGSRFWREFSRWMIECEFSPRTCGGFAGVTGIVGINANTVPMCTWAIMEMIRDRELLTRLRKEIDGVIVVEDGETRFDLQRLVNLPLLQSVYVEILRLRVSINVTREVVQPLEVEGHLLKPGSVLQAPTEISHYDEAVWGVEGHPAAEFWAERHVKYFDGTPVFAMRGRPTDFFPYGGGIAICPGRHFAKQEIMLTIAMLASKFEYEFVGWVDIVNGSPSDRPPINDPSYAGAAGVPPDRDMKVRVKRL</sequence>
<dbReference type="SUPFAM" id="SSF48264">
    <property type="entry name" value="Cytochrome P450"/>
    <property type="match status" value="1"/>
</dbReference>
<keyword evidence="3 7" id="KW-0349">Heme</keyword>
<comment type="similarity">
    <text evidence="2">Belongs to the cytochrome P450 family.</text>
</comment>
<evidence type="ECO:0000256" key="6">
    <source>
        <dbReference type="ARBA" id="ARBA00023033"/>
    </source>
</evidence>
<comment type="cofactor">
    <cofactor evidence="1 7">
        <name>heme</name>
        <dbReference type="ChEBI" id="CHEBI:30413"/>
    </cofactor>
</comment>
<keyword evidence="10" id="KW-1185">Reference proteome</keyword>
<keyword evidence="8" id="KW-0812">Transmembrane</keyword>
<organism evidence="9 10">
    <name type="scientific">Schizothecium vesticola</name>
    <dbReference type="NCBI Taxonomy" id="314040"/>
    <lineage>
        <taxon>Eukaryota</taxon>
        <taxon>Fungi</taxon>
        <taxon>Dikarya</taxon>
        <taxon>Ascomycota</taxon>
        <taxon>Pezizomycotina</taxon>
        <taxon>Sordariomycetes</taxon>
        <taxon>Sordariomycetidae</taxon>
        <taxon>Sordariales</taxon>
        <taxon>Schizotheciaceae</taxon>
        <taxon>Schizothecium</taxon>
    </lineage>
</organism>
<dbReference type="Gene3D" id="1.10.630.10">
    <property type="entry name" value="Cytochrome P450"/>
    <property type="match status" value="1"/>
</dbReference>
<protein>
    <submittedName>
        <fullName evidence="9">Cytochrome P450</fullName>
    </submittedName>
</protein>
<comment type="caution">
    <text evidence="9">The sequence shown here is derived from an EMBL/GenBank/DDBJ whole genome shotgun (WGS) entry which is preliminary data.</text>
</comment>
<evidence type="ECO:0000256" key="2">
    <source>
        <dbReference type="ARBA" id="ARBA00010617"/>
    </source>
</evidence>
<keyword evidence="5 7" id="KW-0408">Iron</keyword>
<proteinExistence type="inferred from homology"/>
<dbReference type="GO" id="GO:0020037">
    <property type="term" value="F:heme binding"/>
    <property type="evidence" value="ECO:0007669"/>
    <property type="project" value="InterPro"/>
</dbReference>